<keyword evidence="6 8" id="KW-1133">Transmembrane helix</keyword>
<feature type="transmembrane region" description="Helical" evidence="8">
    <location>
        <begin position="178"/>
        <end position="196"/>
    </location>
</feature>
<sequence>MTQKSFKSYAFLIAFGVCLFVALINIKDLFSFLGVFINIITPILIGLGIAFVLNIPMTFLEKHVFKFLDKIKTKKRKNMTKVKRVLAITFTFLLILGAIAGIMTFIIPQLSASTNTLIEKLPDYIISFNNFIDDILAFFQIPDNTWNQVVEQWNMLMDQLVNTIISSVPEIFDATKTVTIGVFNSFLGIVISIYLLSDKEKLLALKDKLMLAYIPKDRADFIEDVSVTANRVFHGFIAGQLTEALILGTMVTIVLAVLQIPFALLIGVLIGITSIIPVLGAFLGAVPSAFILLVVNPWYCLIFIIVIIVLQQIDNNFIYPRVVGNSVGLSGLWVLIGMFIGGSLFGFLGIILGIPTFAVFYSVFRQITNERIEKLAEKV</sequence>
<evidence type="ECO:0000256" key="4">
    <source>
        <dbReference type="ARBA" id="ARBA00022475"/>
    </source>
</evidence>
<dbReference type="STRING" id="52689.AKG39_03660"/>
<evidence type="ECO:0000313" key="10">
    <source>
        <dbReference type="Proteomes" id="UP000036873"/>
    </source>
</evidence>
<keyword evidence="7 8" id="KW-0472">Membrane</keyword>
<comment type="caution">
    <text evidence="9">The sequence shown here is derived from an EMBL/GenBank/DDBJ whole genome shotgun (WGS) entry which is preliminary data.</text>
</comment>
<evidence type="ECO:0000313" key="9">
    <source>
        <dbReference type="EMBL" id="KNZ43006.1"/>
    </source>
</evidence>
<keyword evidence="3" id="KW-0813">Transport</keyword>
<comment type="similarity">
    <text evidence="2">Belongs to the autoinducer-2 exporter (AI-2E) (TC 2.A.86) family.</text>
</comment>
<dbReference type="InterPro" id="IPR002549">
    <property type="entry name" value="AI-2E-like"/>
</dbReference>
<evidence type="ECO:0000256" key="5">
    <source>
        <dbReference type="ARBA" id="ARBA00022692"/>
    </source>
</evidence>
<feature type="transmembrane region" description="Helical" evidence="8">
    <location>
        <begin position="236"/>
        <end position="256"/>
    </location>
</feature>
<evidence type="ECO:0000256" key="8">
    <source>
        <dbReference type="SAM" id="Phobius"/>
    </source>
</evidence>
<keyword evidence="4" id="KW-1003">Cell membrane</keyword>
<evidence type="ECO:0008006" key="11">
    <source>
        <dbReference type="Google" id="ProtNLM"/>
    </source>
</evidence>
<gene>
    <name evidence="9" type="ORF">AKG39_03660</name>
</gene>
<dbReference type="Pfam" id="PF01594">
    <property type="entry name" value="AI-2E_transport"/>
    <property type="match status" value="1"/>
</dbReference>
<feature type="transmembrane region" description="Helical" evidence="8">
    <location>
        <begin position="32"/>
        <end position="53"/>
    </location>
</feature>
<reference evidence="10" key="1">
    <citation type="submission" date="2015-07" db="EMBL/GenBank/DDBJ databases">
        <title>Draft genome sequence of Acetobacterium bakii DSM 8293, a potential psychrophilic chemical producer through syngas fermentation.</title>
        <authorList>
            <person name="Song Y."/>
            <person name="Hwang S."/>
            <person name="Cho B.-K."/>
        </authorList>
    </citation>
    <scope>NUCLEOTIDE SEQUENCE [LARGE SCALE GENOMIC DNA]</scope>
    <source>
        <strain evidence="10">DSM 8239</strain>
    </source>
</reference>
<dbReference type="GO" id="GO:0055085">
    <property type="term" value="P:transmembrane transport"/>
    <property type="evidence" value="ECO:0007669"/>
    <property type="project" value="TreeGrafter"/>
</dbReference>
<dbReference type="PANTHER" id="PTHR21716:SF53">
    <property type="entry name" value="PERMEASE PERM-RELATED"/>
    <property type="match status" value="1"/>
</dbReference>
<dbReference type="EMBL" id="LGYO01000008">
    <property type="protein sequence ID" value="KNZ43006.1"/>
    <property type="molecule type" value="Genomic_DNA"/>
</dbReference>
<feature type="transmembrane region" description="Helical" evidence="8">
    <location>
        <begin position="85"/>
        <end position="107"/>
    </location>
</feature>
<keyword evidence="5 8" id="KW-0812">Transmembrane</keyword>
<feature type="transmembrane region" description="Helical" evidence="8">
    <location>
        <begin position="333"/>
        <end position="364"/>
    </location>
</feature>
<dbReference type="GO" id="GO:0005886">
    <property type="term" value="C:plasma membrane"/>
    <property type="evidence" value="ECO:0007669"/>
    <property type="project" value="UniProtKB-SubCell"/>
</dbReference>
<feature type="transmembrane region" description="Helical" evidence="8">
    <location>
        <begin position="9"/>
        <end position="26"/>
    </location>
</feature>
<dbReference type="PATRIC" id="fig|52689.4.peg.3773"/>
<accession>A0A0L6U3B6</accession>
<feature type="transmembrane region" description="Helical" evidence="8">
    <location>
        <begin position="290"/>
        <end position="313"/>
    </location>
</feature>
<comment type="subcellular location">
    <subcellularLocation>
        <location evidence="1">Cell membrane</location>
        <topology evidence="1">Multi-pass membrane protein</topology>
    </subcellularLocation>
</comment>
<dbReference type="Proteomes" id="UP000036873">
    <property type="component" value="Unassembled WGS sequence"/>
</dbReference>
<evidence type="ECO:0000256" key="6">
    <source>
        <dbReference type="ARBA" id="ARBA00022989"/>
    </source>
</evidence>
<evidence type="ECO:0000256" key="2">
    <source>
        <dbReference type="ARBA" id="ARBA00009773"/>
    </source>
</evidence>
<name>A0A0L6U3B6_9FIRM</name>
<organism evidence="9 10">
    <name type="scientific">Acetobacterium bakii</name>
    <dbReference type="NCBI Taxonomy" id="52689"/>
    <lineage>
        <taxon>Bacteria</taxon>
        <taxon>Bacillati</taxon>
        <taxon>Bacillota</taxon>
        <taxon>Clostridia</taxon>
        <taxon>Eubacteriales</taxon>
        <taxon>Eubacteriaceae</taxon>
        <taxon>Acetobacterium</taxon>
    </lineage>
</organism>
<evidence type="ECO:0000256" key="3">
    <source>
        <dbReference type="ARBA" id="ARBA00022448"/>
    </source>
</evidence>
<keyword evidence="10" id="KW-1185">Reference proteome</keyword>
<dbReference type="AlphaFoldDB" id="A0A0L6U3B6"/>
<evidence type="ECO:0000256" key="7">
    <source>
        <dbReference type="ARBA" id="ARBA00023136"/>
    </source>
</evidence>
<proteinExistence type="inferred from homology"/>
<feature type="transmembrane region" description="Helical" evidence="8">
    <location>
        <begin position="262"/>
        <end position="283"/>
    </location>
</feature>
<dbReference type="PANTHER" id="PTHR21716">
    <property type="entry name" value="TRANSMEMBRANE PROTEIN"/>
    <property type="match status" value="1"/>
</dbReference>
<evidence type="ECO:0000256" key="1">
    <source>
        <dbReference type="ARBA" id="ARBA00004651"/>
    </source>
</evidence>
<protein>
    <recommendedName>
        <fullName evidence="11">Permease</fullName>
    </recommendedName>
</protein>